<dbReference type="InterPro" id="IPR010799">
    <property type="entry name" value="MlrC_C"/>
</dbReference>
<protein>
    <submittedName>
        <fullName evidence="3">M81 family metallopeptidase</fullName>
    </submittedName>
</protein>
<reference evidence="3" key="1">
    <citation type="submission" date="2019-09" db="EMBL/GenBank/DDBJ databases">
        <title>Characterisation of the sponge microbiome using genome-centric metagenomics.</title>
        <authorList>
            <person name="Engelberts J.P."/>
            <person name="Robbins S.J."/>
            <person name="De Goeij J.M."/>
            <person name="Aranda M."/>
            <person name="Bell S.C."/>
            <person name="Webster N.S."/>
        </authorList>
    </citation>
    <scope>NUCLEOTIDE SEQUENCE</scope>
    <source>
        <strain evidence="3">SB0661_bin_32</strain>
    </source>
</reference>
<dbReference type="Pfam" id="PF07171">
    <property type="entry name" value="MlrC_C"/>
    <property type="match status" value="1"/>
</dbReference>
<dbReference type="EMBL" id="VXMH01000066">
    <property type="protein sequence ID" value="MYC95767.1"/>
    <property type="molecule type" value="Genomic_DNA"/>
</dbReference>
<accession>A0A6B1D9J0</accession>
<dbReference type="PIRSF" id="PIRSF012702">
    <property type="entry name" value="UCP012702"/>
    <property type="match status" value="1"/>
</dbReference>
<sequence length="488" mass="52443">MTMRIGIASLNHESNTFASFPTTLSDFRFVRGQEIIEQYRPTFHEVGGFIAGAEAYGYEIVPLIGAVATPAGAVEAEAYEALTDELLGLIRDAMPLDGLLLGLHGAFVAEGFPQGDGETTRRVRELVGPDLPVIVTHDYHGNVPPQLVEDATALIIYKTCPHIDQRERGLQAAELVTRTVRGEVRPVSSIAKPELVYNIAFHNTNMRPMKPVMDAAIELEQQPGILATSVAAGYQYADVPWMGPCIVVVADGDQGLADREAQRLADLMWSLRDELLPKIPKPAEAVKMAVASEEKPVSMMEMGDNIGGGSAGDSTFVLEELLEQGANGWVMALYDPEAVAACAAAGIGAKLTLPVGGKVDDEHGPTLTVEGTVRTLHDGKFIETEVRHGGGRNWDQGLTAVLETNGGLLVLDSLRTPPMSFNQLRSVGIMPEQHEIFVAKGSVAPRAAYEPVSARIIEVDSGGATSISRPPEEFQLARKGLYEWTQGA</sequence>
<evidence type="ECO:0000259" key="1">
    <source>
        <dbReference type="Pfam" id="PF07171"/>
    </source>
</evidence>
<name>A0A6B1D9J0_9CHLR</name>
<dbReference type="InterPro" id="IPR015995">
    <property type="entry name" value="MlrC_N"/>
</dbReference>
<feature type="domain" description="Microcystin LR degradation protein MlrC N-terminal" evidence="2">
    <location>
        <begin position="4"/>
        <end position="289"/>
    </location>
</feature>
<dbReference type="AlphaFoldDB" id="A0A6B1D9J0"/>
<comment type="caution">
    <text evidence="3">The sequence shown here is derived from an EMBL/GenBank/DDBJ whole genome shotgun (WGS) entry which is preliminary data.</text>
</comment>
<evidence type="ECO:0000259" key="2">
    <source>
        <dbReference type="Pfam" id="PF07364"/>
    </source>
</evidence>
<dbReference type="InterPro" id="IPR009197">
    <property type="entry name" value="MlrC"/>
</dbReference>
<feature type="domain" description="Microcystin LR degradation protein MlrC C-terminal" evidence="1">
    <location>
        <begin position="300"/>
        <end position="466"/>
    </location>
</feature>
<organism evidence="3">
    <name type="scientific">Caldilineaceae bacterium SB0661_bin_32</name>
    <dbReference type="NCBI Taxonomy" id="2605255"/>
    <lineage>
        <taxon>Bacteria</taxon>
        <taxon>Bacillati</taxon>
        <taxon>Chloroflexota</taxon>
        <taxon>Caldilineae</taxon>
        <taxon>Caldilineales</taxon>
        <taxon>Caldilineaceae</taxon>
    </lineage>
</organism>
<dbReference type="Pfam" id="PF07364">
    <property type="entry name" value="DUF1485"/>
    <property type="match status" value="1"/>
</dbReference>
<evidence type="ECO:0000313" key="3">
    <source>
        <dbReference type="EMBL" id="MYC95767.1"/>
    </source>
</evidence>
<gene>
    <name evidence="3" type="ORF">F4X14_12445</name>
</gene>
<proteinExistence type="predicted"/>